<evidence type="ECO:0000313" key="2">
    <source>
        <dbReference type="EMBL" id="OGD66903.1"/>
    </source>
</evidence>
<keyword evidence="1" id="KW-1133">Transmembrane helix</keyword>
<evidence type="ECO:0000313" key="3">
    <source>
        <dbReference type="Proteomes" id="UP000179003"/>
    </source>
</evidence>
<organism evidence="2 3">
    <name type="scientific">Candidatus Campbellbacteria bacterium RIFOXYC2_FULL_35_25</name>
    <dbReference type="NCBI Taxonomy" id="1797582"/>
    <lineage>
        <taxon>Bacteria</taxon>
        <taxon>Candidatus Campbelliibacteriota</taxon>
    </lineage>
</organism>
<keyword evidence="1" id="KW-0812">Transmembrane</keyword>
<gene>
    <name evidence="2" type="ORF">A2442_03405</name>
</gene>
<dbReference type="AlphaFoldDB" id="A0A1F5EHS1"/>
<protein>
    <submittedName>
        <fullName evidence="2">Uncharacterized protein</fullName>
    </submittedName>
</protein>
<feature type="transmembrane region" description="Helical" evidence="1">
    <location>
        <begin position="57"/>
        <end position="79"/>
    </location>
</feature>
<accession>A0A1F5EHS1</accession>
<comment type="caution">
    <text evidence="2">The sequence shown here is derived from an EMBL/GenBank/DDBJ whole genome shotgun (WGS) entry which is preliminary data.</text>
</comment>
<feature type="transmembrane region" description="Helical" evidence="1">
    <location>
        <begin position="100"/>
        <end position="124"/>
    </location>
</feature>
<dbReference type="STRING" id="1797582.A2442_03405"/>
<name>A0A1F5EHS1_9BACT</name>
<keyword evidence="1" id="KW-0472">Membrane</keyword>
<proteinExistence type="predicted"/>
<dbReference type="Proteomes" id="UP000179003">
    <property type="component" value="Unassembled WGS sequence"/>
</dbReference>
<reference evidence="2 3" key="1">
    <citation type="journal article" date="2016" name="Nat. Commun.">
        <title>Thousands of microbial genomes shed light on interconnected biogeochemical processes in an aquifer system.</title>
        <authorList>
            <person name="Anantharaman K."/>
            <person name="Brown C.T."/>
            <person name="Hug L.A."/>
            <person name="Sharon I."/>
            <person name="Castelle C.J."/>
            <person name="Probst A.J."/>
            <person name="Thomas B.C."/>
            <person name="Singh A."/>
            <person name="Wilkins M.J."/>
            <person name="Karaoz U."/>
            <person name="Brodie E.L."/>
            <person name="Williams K.H."/>
            <person name="Hubbard S.S."/>
            <person name="Banfield J.F."/>
        </authorList>
    </citation>
    <scope>NUCLEOTIDE SEQUENCE [LARGE SCALE GENOMIC DNA]</scope>
</reference>
<evidence type="ECO:0000256" key="1">
    <source>
        <dbReference type="SAM" id="Phobius"/>
    </source>
</evidence>
<sequence length="130" mass="14437">MQKKLHKIIALLTPSLFIFYPVMALAWAPGSPITPTCGPGGCHFTDLITLFDNLLDVFIWFTIPIATILFIWIGWIFIYEGNKSGARTEAKKKLGSLLKGLIFILTPWLIVKLIVSGLVNASFIPGWTGF</sequence>
<dbReference type="EMBL" id="MFAE01000012">
    <property type="protein sequence ID" value="OGD66903.1"/>
    <property type="molecule type" value="Genomic_DNA"/>
</dbReference>